<dbReference type="AlphaFoldDB" id="A0A3M2M8M9"/>
<evidence type="ECO:0000256" key="2">
    <source>
        <dbReference type="SAM" id="SignalP"/>
    </source>
</evidence>
<keyword evidence="4" id="KW-1185">Reference proteome</keyword>
<protein>
    <recommendedName>
        <fullName evidence="5">Copper chaperone PCu(A)C</fullName>
    </recommendedName>
</protein>
<evidence type="ECO:0000313" key="4">
    <source>
        <dbReference type="Proteomes" id="UP000282674"/>
    </source>
</evidence>
<proteinExistence type="predicted"/>
<comment type="caution">
    <text evidence="3">The sequence shown here is derived from an EMBL/GenBank/DDBJ whole genome shotgun (WGS) entry which is preliminary data.</text>
</comment>
<feature type="signal peptide" evidence="2">
    <location>
        <begin position="1"/>
        <end position="17"/>
    </location>
</feature>
<gene>
    <name evidence="3" type="ORF">EBO15_16200</name>
</gene>
<sequence length="321" mass="30772">MVALAFAGAVAMAPVLSGCGAGEEPQTAAPTQLTEGVNAWVPKTDAAKPQVSIRNMFLLGPEPAKALPAGSSVPLYATLINEVPGRADRLVSVSAPEFGQAKIAANGVALPAAKEKGMGTAVSLLGAATAGHTTPAAGHGTPSGAPTKPVTTKSGKPGTGTTTGTPSTPASGAPSGHPSGTPSEQPSGAPSTSATGTPSGAPSTSATGETTPATGAKGPLVVLTQASKQLLGGESIKVTLQFEQAGSITLSIPVIPQQNEFSTYVAVSPGTPFTPVPTASPSGSGEATTPAGGSSSPGTGPSGSADPTASGEPEGTQTPAA</sequence>
<dbReference type="Gene3D" id="2.60.40.1890">
    <property type="entry name" value="PCu(A)C copper chaperone"/>
    <property type="match status" value="1"/>
</dbReference>
<evidence type="ECO:0000313" key="3">
    <source>
        <dbReference type="EMBL" id="RMI43488.1"/>
    </source>
</evidence>
<feature type="compositionally biased region" description="Polar residues" evidence="1">
    <location>
        <begin position="277"/>
        <end position="286"/>
    </location>
</feature>
<reference evidence="3 4" key="1">
    <citation type="submission" date="2018-10" db="EMBL/GenBank/DDBJ databases">
        <title>Isolation from soil.</title>
        <authorList>
            <person name="Hu J."/>
        </authorList>
    </citation>
    <scope>NUCLEOTIDE SEQUENCE [LARGE SCALE GENOMIC DNA]</scope>
    <source>
        <strain evidence="3 4">NEAU-Ht49</strain>
    </source>
</reference>
<name>A0A3M2M8M9_9ACTN</name>
<dbReference type="Proteomes" id="UP000282674">
    <property type="component" value="Unassembled WGS sequence"/>
</dbReference>
<dbReference type="InterPro" id="IPR036182">
    <property type="entry name" value="PCuAC_sf"/>
</dbReference>
<evidence type="ECO:0000256" key="1">
    <source>
        <dbReference type="SAM" id="MobiDB-lite"/>
    </source>
</evidence>
<keyword evidence="2" id="KW-0732">Signal</keyword>
<feature type="compositionally biased region" description="Polar residues" evidence="1">
    <location>
        <begin position="184"/>
        <end position="213"/>
    </location>
</feature>
<feature type="region of interest" description="Disordered" evidence="1">
    <location>
        <begin position="268"/>
        <end position="321"/>
    </location>
</feature>
<feature type="compositionally biased region" description="Low complexity" evidence="1">
    <location>
        <begin position="132"/>
        <end position="183"/>
    </location>
</feature>
<evidence type="ECO:0008006" key="5">
    <source>
        <dbReference type="Google" id="ProtNLM"/>
    </source>
</evidence>
<feature type="region of interest" description="Disordered" evidence="1">
    <location>
        <begin position="132"/>
        <end position="218"/>
    </location>
</feature>
<organism evidence="3 4">
    <name type="scientific">Actinomadura harenae</name>
    <dbReference type="NCBI Taxonomy" id="2483351"/>
    <lineage>
        <taxon>Bacteria</taxon>
        <taxon>Bacillati</taxon>
        <taxon>Actinomycetota</taxon>
        <taxon>Actinomycetes</taxon>
        <taxon>Streptosporangiales</taxon>
        <taxon>Thermomonosporaceae</taxon>
        <taxon>Actinomadura</taxon>
    </lineage>
</organism>
<feature type="compositionally biased region" description="Low complexity" evidence="1">
    <location>
        <begin position="287"/>
        <end position="305"/>
    </location>
</feature>
<accession>A0A3M2M8M9</accession>
<feature type="chain" id="PRO_5038838345" description="Copper chaperone PCu(A)C" evidence="2">
    <location>
        <begin position="18"/>
        <end position="321"/>
    </location>
</feature>
<dbReference type="EMBL" id="RFFG01000025">
    <property type="protein sequence ID" value="RMI43488.1"/>
    <property type="molecule type" value="Genomic_DNA"/>
</dbReference>